<dbReference type="InterPro" id="IPR012902">
    <property type="entry name" value="N_methyl_site"/>
</dbReference>
<dbReference type="NCBIfam" id="TIGR02532">
    <property type="entry name" value="IV_pilin_GFxxxE"/>
    <property type="match status" value="1"/>
</dbReference>
<protein>
    <submittedName>
        <fullName evidence="2">Prepilin-type N-terminal cleavage/methylation domain</fullName>
    </submittedName>
</protein>
<keyword evidence="1" id="KW-1133">Transmembrane helix</keyword>
<dbReference type="Pfam" id="PF16732">
    <property type="entry name" value="ComP_DUS"/>
    <property type="match status" value="1"/>
</dbReference>
<dbReference type="SUPFAM" id="SSF54523">
    <property type="entry name" value="Pili subunits"/>
    <property type="match status" value="1"/>
</dbReference>
<sequence>MELLQILIATNKSSINVVEDNNIMFTEKHHNFRRGFTLMELIITISIIAIIAALAYPSYQDSVRKTRRAEAKTALYSIMQQQERFYMQRNTYSAFSSTTSNNPFKWWSGERAADSFYELKAEACTGKNLNECVLLTAIPGTENVMSSFTDPVCGNLTLNSANQKSYSISTDANSLCW</sequence>
<accession>A0A2S9H4Z5</accession>
<dbReference type="InterPro" id="IPR031982">
    <property type="entry name" value="PilE-like"/>
</dbReference>
<keyword evidence="1" id="KW-0812">Transmembrane</keyword>
<dbReference type="EMBL" id="PUGF01000001">
    <property type="protein sequence ID" value="PRC95054.1"/>
    <property type="molecule type" value="Genomic_DNA"/>
</dbReference>
<keyword evidence="1" id="KW-0472">Membrane</keyword>
<dbReference type="Pfam" id="PF07963">
    <property type="entry name" value="N_methyl"/>
    <property type="match status" value="1"/>
</dbReference>
<comment type="caution">
    <text evidence="2">The sequence shown here is derived from an EMBL/GenBank/DDBJ whole genome shotgun (WGS) entry which is preliminary data.</text>
</comment>
<dbReference type="AlphaFoldDB" id="A0A2S9H4Z5"/>
<dbReference type="PANTHER" id="PTHR30093">
    <property type="entry name" value="GENERAL SECRETION PATHWAY PROTEIN G"/>
    <property type="match status" value="1"/>
</dbReference>
<name>A0A2S9H4Z5_9BURK</name>
<dbReference type="GO" id="GO:0043683">
    <property type="term" value="P:type IV pilus assembly"/>
    <property type="evidence" value="ECO:0007669"/>
    <property type="project" value="InterPro"/>
</dbReference>
<gene>
    <name evidence="2" type="ORF">S2091_0249</name>
</gene>
<dbReference type="Gene3D" id="3.30.700.10">
    <property type="entry name" value="Glycoprotein, Type 4 Pilin"/>
    <property type="match status" value="1"/>
</dbReference>
<organism evidence="2 3">
    <name type="scientific">Solimicrobium silvestre</name>
    <dbReference type="NCBI Taxonomy" id="2099400"/>
    <lineage>
        <taxon>Bacteria</taxon>
        <taxon>Pseudomonadati</taxon>
        <taxon>Pseudomonadota</taxon>
        <taxon>Betaproteobacteria</taxon>
        <taxon>Burkholderiales</taxon>
        <taxon>Oxalobacteraceae</taxon>
        <taxon>Solimicrobium</taxon>
    </lineage>
</organism>
<dbReference type="InterPro" id="IPR045584">
    <property type="entry name" value="Pilin-like"/>
</dbReference>
<reference evidence="2 3" key="1">
    <citation type="submission" date="2018-02" db="EMBL/GenBank/DDBJ databases">
        <title>Solimicrobium silvestre gen. nov., sp. nov., isolated from alpine forest soil.</title>
        <authorList>
            <person name="Margesin R."/>
            <person name="Albuquerque L."/>
            <person name="Zhang D.-C."/>
            <person name="Froufe H.J.C."/>
            <person name="Severino R."/>
            <person name="Roxo I."/>
            <person name="Egas C."/>
            <person name="Da Costa M.S."/>
        </authorList>
    </citation>
    <scope>NUCLEOTIDE SEQUENCE [LARGE SCALE GENOMIC DNA]</scope>
    <source>
        <strain evidence="2 3">S20-91</strain>
    </source>
</reference>
<dbReference type="Proteomes" id="UP000237839">
    <property type="component" value="Unassembled WGS sequence"/>
</dbReference>
<evidence type="ECO:0000313" key="3">
    <source>
        <dbReference type="Proteomes" id="UP000237839"/>
    </source>
</evidence>
<keyword evidence="3" id="KW-1185">Reference proteome</keyword>
<evidence type="ECO:0000313" key="2">
    <source>
        <dbReference type="EMBL" id="PRC95054.1"/>
    </source>
</evidence>
<proteinExistence type="predicted"/>
<dbReference type="PANTHER" id="PTHR30093:SF47">
    <property type="entry name" value="TYPE IV PILUS NON-CORE MINOR PILIN PILE"/>
    <property type="match status" value="1"/>
</dbReference>
<evidence type="ECO:0000256" key="1">
    <source>
        <dbReference type="SAM" id="Phobius"/>
    </source>
</evidence>
<feature type="transmembrane region" description="Helical" evidence="1">
    <location>
        <begin position="38"/>
        <end position="59"/>
    </location>
</feature>